<feature type="compositionally biased region" description="Basic and acidic residues" evidence="15">
    <location>
        <begin position="1301"/>
        <end position="1313"/>
    </location>
</feature>
<evidence type="ECO:0000256" key="4">
    <source>
        <dbReference type="ARBA" id="ARBA00022723"/>
    </source>
</evidence>
<feature type="binding site" evidence="12">
    <location>
        <position position="712"/>
    </location>
    <ligand>
        <name>ATP</name>
        <dbReference type="ChEBI" id="CHEBI:30616"/>
    </ligand>
</feature>
<accession>A0A078A0G8</accession>
<dbReference type="EC" id="7.6.2.1" evidence="14"/>
<evidence type="ECO:0000256" key="5">
    <source>
        <dbReference type="ARBA" id="ARBA00022741"/>
    </source>
</evidence>
<gene>
    <name evidence="17" type="primary">Contig15708.g16733</name>
    <name evidence="17" type="ORF">STYLEM_4324</name>
</gene>
<evidence type="ECO:0000256" key="6">
    <source>
        <dbReference type="ARBA" id="ARBA00022840"/>
    </source>
</evidence>
<evidence type="ECO:0000259" key="16">
    <source>
        <dbReference type="Pfam" id="PF16212"/>
    </source>
</evidence>
<dbReference type="PANTHER" id="PTHR24092">
    <property type="entry name" value="PROBABLE PHOSPHOLIPID-TRANSPORTING ATPASE"/>
    <property type="match status" value="1"/>
</dbReference>
<evidence type="ECO:0000313" key="17">
    <source>
        <dbReference type="EMBL" id="CDW75337.1"/>
    </source>
</evidence>
<feature type="compositionally biased region" description="Basic and acidic residues" evidence="15">
    <location>
        <begin position="1356"/>
        <end position="1368"/>
    </location>
</feature>
<feature type="binding site" evidence="12">
    <location>
        <position position="629"/>
    </location>
    <ligand>
        <name>ATP</name>
        <dbReference type="ChEBI" id="CHEBI:30616"/>
    </ligand>
</feature>
<keyword evidence="5 12" id="KW-0547">Nucleotide-binding</keyword>
<protein>
    <recommendedName>
        <fullName evidence="14">Phospholipid-transporting ATPase</fullName>
        <ecNumber evidence="14">7.6.2.1</ecNumber>
    </recommendedName>
</protein>
<keyword evidence="4 13" id="KW-0479">Metal-binding</keyword>
<keyword evidence="10 14" id="KW-0472">Membrane</keyword>
<dbReference type="Gene3D" id="3.40.1110.10">
    <property type="entry name" value="Calcium-transporting ATPase, cytoplasmic domain N"/>
    <property type="match status" value="1"/>
</dbReference>
<feature type="binding site" evidence="12">
    <location>
        <position position="816"/>
    </location>
    <ligand>
        <name>ATP</name>
        <dbReference type="ChEBI" id="CHEBI:30616"/>
    </ligand>
</feature>
<dbReference type="GO" id="GO:0140326">
    <property type="term" value="F:ATPase-coupled intramembrane lipid transporter activity"/>
    <property type="evidence" value="ECO:0007669"/>
    <property type="project" value="UniProtKB-EC"/>
</dbReference>
<organism evidence="17 18">
    <name type="scientific">Stylonychia lemnae</name>
    <name type="common">Ciliate</name>
    <dbReference type="NCBI Taxonomy" id="5949"/>
    <lineage>
        <taxon>Eukaryota</taxon>
        <taxon>Sar</taxon>
        <taxon>Alveolata</taxon>
        <taxon>Ciliophora</taxon>
        <taxon>Intramacronucleata</taxon>
        <taxon>Spirotrichea</taxon>
        <taxon>Stichotrichia</taxon>
        <taxon>Sporadotrichida</taxon>
        <taxon>Oxytrichidae</taxon>
        <taxon>Stylonychinae</taxon>
        <taxon>Stylonychia</taxon>
    </lineage>
</organism>
<feature type="compositionally biased region" description="Basic and acidic residues" evidence="15">
    <location>
        <begin position="1252"/>
        <end position="1261"/>
    </location>
</feature>
<feature type="binding site" evidence="12">
    <location>
        <position position="711"/>
    </location>
    <ligand>
        <name>ATP</name>
        <dbReference type="ChEBI" id="CHEBI:30616"/>
    </ligand>
</feature>
<feature type="binding site" evidence="12">
    <location>
        <position position="568"/>
    </location>
    <ligand>
        <name>ATP</name>
        <dbReference type="ChEBI" id="CHEBI:30616"/>
    </ligand>
</feature>
<dbReference type="SUPFAM" id="SSF81665">
    <property type="entry name" value="Calcium ATPase, transmembrane domain M"/>
    <property type="match status" value="1"/>
</dbReference>
<feature type="region of interest" description="Disordered" evidence="15">
    <location>
        <begin position="1209"/>
        <end position="1368"/>
    </location>
</feature>
<feature type="transmembrane region" description="Helical" evidence="14">
    <location>
        <begin position="359"/>
        <end position="382"/>
    </location>
</feature>
<dbReference type="NCBIfam" id="TIGR01494">
    <property type="entry name" value="ATPase_P-type"/>
    <property type="match status" value="1"/>
</dbReference>
<feature type="compositionally biased region" description="Polar residues" evidence="15">
    <location>
        <begin position="1266"/>
        <end position="1287"/>
    </location>
</feature>
<feature type="compositionally biased region" description="Acidic residues" evidence="15">
    <location>
        <begin position="8"/>
        <end position="20"/>
    </location>
</feature>
<dbReference type="SUPFAM" id="SSF81660">
    <property type="entry name" value="Metal cation-transporting ATPase, ATP-binding domain N"/>
    <property type="match status" value="1"/>
</dbReference>
<feature type="compositionally biased region" description="Acidic residues" evidence="15">
    <location>
        <begin position="1215"/>
        <end position="1226"/>
    </location>
</feature>
<dbReference type="InterPro" id="IPR006539">
    <property type="entry name" value="P-type_ATPase_IV"/>
</dbReference>
<dbReference type="Proteomes" id="UP000039865">
    <property type="component" value="Unassembled WGS sequence"/>
</dbReference>
<feature type="domain" description="P-type ATPase C-terminal" evidence="16">
    <location>
        <begin position="863"/>
        <end position="1093"/>
    </location>
</feature>
<keyword evidence="6 12" id="KW-0067">ATP-binding</keyword>
<feature type="binding site" evidence="13">
    <location>
        <position position="836"/>
    </location>
    <ligand>
        <name>Mg(2+)</name>
        <dbReference type="ChEBI" id="CHEBI:18420"/>
    </ligand>
</feature>
<feature type="compositionally biased region" description="Basic and acidic residues" evidence="15">
    <location>
        <begin position="1390"/>
        <end position="1401"/>
    </location>
</feature>
<feature type="compositionally biased region" description="Basic residues" evidence="15">
    <location>
        <begin position="1585"/>
        <end position="1597"/>
    </location>
</feature>
<feature type="region of interest" description="Disordered" evidence="15">
    <location>
        <begin position="1390"/>
        <end position="1465"/>
    </location>
</feature>
<feature type="compositionally biased region" description="Polar residues" evidence="15">
    <location>
        <begin position="1344"/>
        <end position="1355"/>
    </location>
</feature>
<dbReference type="InterPro" id="IPR023298">
    <property type="entry name" value="ATPase_P-typ_TM_dom_sf"/>
</dbReference>
<evidence type="ECO:0000256" key="3">
    <source>
        <dbReference type="ARBA" id="ARBA00022692"/>
    </source>
</evidence>
<comment type="catalytic activity">
    <reaction evidence="11 14">
        <text>ATP + H2O + phospholipidSide 1 = ADP + phosphate + phospholipidSide 2.</text>
        <dbReference type="EC" id="7.6.2.1"/>
    </reaction>
</comment>
<evidence type="ECO:0000256" key="1">
    <source>
        <dbReference type="ARBA" id="ARBA00004141"/>
    </source>
</evidence>
<keyword evidence="7 13" id="KW-0460">Magnesium</keyword>
<dbReference type="GO" id="GO:0005524">
    <property type="term" value="F:ATP binding"/>
    <property type="evidence" value="ECO:0007669"/>
    <property type="project" value="UniProtKB-UniRule"/>
</dbReference>
<evidence type="ECO:0000256" key="15">
    <source>
        <dbReference type="SAM" id="MobiDB-lite"/>
    </source>
</evidence>
<dbReference type="SUPFAM" id="SSF81653">
    <property type="entry name" value="Calcium ATPase, transduction domain A"/>
    <property type="match status" value="1"/>
</dbReference>
<proteinExistence type="inferred from homology"/>
<evidence type="ECO:0000256" key="7">
    <source>
        <dbReference type="ARBA" id="ARBA00022842"/>
    </source>
</evidence>
<comment type="cofactor">
    <cofactor evidence="13">
        <name>Mg(2+)</name>
        <dbReference type="ChEBI" id="CHEBI:18420"/>
    </cofactor>
</comment>
<dbReference type="SUPFAM" id="SSF56784">
    <property type="entry name" value="HAD-like"/>
    <property type="match status" value="1"/>
</dbReference>
<dbReference type="InterPro" id="IPR008250">
    <property type="entry name" value="ATPase_P-typ_transduc_dom_A_sf"/>
</dbReference>
<dbReference type="EMBL" id="CCKQ01004186">
    <property type="protein sequence ID" value="CDW75337.1"/>
    <property type="molecule type" value="Genomic_DNA"/>
</dbReference>
<feature type="binding site" evidence="12">
    <location>
        <position position="525"/>
    </location>
    <ligand>
        <name>ATP</name>
        <dbReference type="ChEBI" id="CHEBI:30616"/>
    </ligand>
</feature>
<evidence type="ECO:0000256" key="13">
    <source>
        <dbReference type="PIRSR" id="PIRSR606539-3"/>
    </source>
</evidence>
<dbReference type="InterPro" id="IPR023299">
    <property type="entry name" value="ATPase_P-typ_cyto_dom_N"/>
</dbReference>
<dbReference type="FunFam" id="3.40.50.1000:FF:000014">
    <property type="entry name" value="Phospholipid-transporting ATPase"/>
    <property type="match status" value="1"/>
</dbReference>
<dbReference type="Gene3D" id="2.70.150.10">
    <property type="entry name" value="Calcium-transporting ATPase, cytoplasmic transduction domain A"/>
    <property type="match status" value="1"/>
</dbReference>
<feature type="binding site" evidence="13">
    <location>
        <position position="840"/>
    </location>
    <ligand>
        <name>Mg(2+)</name>
        <dbReference type="ChEBI" id="CHEBI:18420"/>
    </ligand>
</feature>
<feature type="transmembrane region" description="Helical" evidence="14">
    <location>
        <begin position="1019"/>
        <end position="1042"/>
    </location>
</feature>
<dbReference type="InterPro" id="IPR032630">
    <property type="entry name" value="P_typ_ATPase_c"/>
</dbReference>
<dbReference type="InParanoid" id="A0A078A0G8"/>
<dbReference type="NCBIfam" id="TIGR01652">
    <property type="entry name" value="ATPase-Plipid"/>
    <property type="match status" value="1"/>
</dbReference>
<feature type="binding site" evidence="12">
    <location>
        <position position="810"/>
    </location>
    <ligand>
        <name>ATP</name>
        <dbReference type="ChEBI" id="CHEBI:30616"/>
    </ligand>
</feature>
<dbReference type="GO" id="GO:0045332">
    <property type="term" value="P:phospholipid translocation"/>
    <property type="evidence" value="ECO:0007669"/>
    <property type="project" value="TreeGrafter"/>
</dbReference>
<dbReference type="OrthoDB" id="10518003at2759"/>
<feature type="region of interest" description="Disordered" evidence="15">
    <location>
        <begin position="1575"/>
        <end position="1617"/>
    </location>
</feature>
<feature type="compositionally biased region" description="Low complexity" evidence="15">
    <location>
        <begin position="1601"/>
        <end position="1617"/>
    </location>
</feature>
<feature type="region of interest" description="Disordered" evidence="15">
    <location>
        <begin position="1163"/>
        <end position="1196"/>
    </location>
</feature>
<reference evidence="17 18" key="1">
    <citation type="submission" date="2014-06" db="EMBL/GenBank/DDBJ databases">
        <authorList>
            <person name="Swart Estienne"/>
        </authorList>
    </citation>
    <scope>NUCLEOTIDE SEQUENCE [LARGE SCALE GENOMIC DNA]</scope>
    <source>
        <strain evidence="17 18">130c</strain>
    </source>
</reference>
<dbReference type="GO" id="GO:0016887">
    <property type="term" value="F:ATP hydrolysis activity"/>
    <property type="evidence" value="ECO:0007669"/>
    <property type="project" value="InterPro"/>
</dbReference>
<keyword evidence="8 14" id="KW-1278">Translocase</keyword>
<dbReference type="GO" id="GO:0005886">
    <property type="term" value="C:plasma membrane"/>
    <property type="evidence" value="ECO:0007669"/>
    <property type="project" value="TreeGrafter"/>
</dbReference>
<evidence type="ECO:0000256" key="11">
    <source>
        <dbReference type="ARBA" id="ARBA00034036"/>
    </source>
</evidence>
<feature type="region of interest" description="Disordered" evidence="15">
    <location>
        <begin position="1"/>
        <end position="105"/>
    </location>
</feature>
<dbReference type="InterPro" id="IPR036412">
    <property type="entry name" value="HAD-like_sf"/>
</dbReference>
<dbReference type="Pfam" id="PF13246">
    <property type="entry name" value="Cation_ATPase"/>
    <property type="match status" value="1"/>
</dbReference>
<keyword evidence="3 14" id="KW-0812">Transmembrane</keyword>
<evidence type="ECO:0000256" key="10">
    <source>
        <dbReference type="ARBA" id="ARBA00023136"/>
    </source>
</evidence>
<feature type="transmembrane region" description="Helical" evidence="14">
    <location>
        <begin position="880"/>
        <end position="900"/>
    </location>
</feature>
<evidence type="ECO:0000313" key="18">
    <source>
        <dbReference type="Proteomes" id="UP000039865"/>
    </source>
</evidence>
<feature type="binding site" evidence="12">
    <location>
        <position position="839"/>
    </location>
    <ligand>
        <name>ATP</name>
        <dbReference type="ChEBI" id="CHEBI:30616"/>
    </ligand>
</feature>
<comment type="similarity">
    <text evidence="2 14">Belongs to the cation transport ATPase (P-type) (TC 3.A.3) family. Type IV subfamily.</text>
</comment>
<dbReference type="InterPro" id="IPR023214">
    <property type="entry name" value="HAD_sf"/>
</dbReference>
<evidence type="ECO:0000256" key="9">
    <source>
        <dbReference type="ARBA" id="ARBA00022989"/>
    </source>
</evidence>
<sequence length="1617" mass="187021">MIKQADQTPEEAIYETETEENNQKSQNLDSDTSQSSDSSNDDDSVTNSQEEPTMSPIKDEKECFPYQGDQSQSEISSLGLNDNQKKGSGQNVDQPTSQGQKIESTTIKTSTTKFVKLTSQASFNQDSNGEIMHKNSQNKKDDLIIYFGDQDQQALNLNKKLQNKVRTQLYSSSQHLFSDYINLNLFSIFSKRSFVYDRNIFDYQRYKQDKEVNNKISLVLNPQTLKFESKKWEDVEVGNIVKFLKDQEAPADIAVIISSSKSGVVNVDTMNLDGETNLKEKQALLENIEEKDVQVLHGQLKCDQPNENLDKWEGKFKFDYGEIKAPLASIKNLLLRGCFVRNTDFGIGINGSQNLAGRYFLQLIVYWVAYSHMIPISLYVIIEVLKLGVATFISKDLMMFDKETDCFARCRNSDLIEELGRNFCMMTIYDRPSRDGMVIFTKMRYNLEFQINQQEENKDGMAVSGIKEIRNFFREEIDERKQLGEKATYPYVTEFLINLALCNTVVCDPNRSKKEESYKASSPDELALVKAAKSFGVQLVSRQHNKITLFNMISREIFEYKLIAEFPFDSVRKRMSVIVKDRKNKTYSILCKGADSVMLNRISYEKNGIQDIREIIEEDLFDFSSEGLRTLMLTKRTINREEYQNFKNIYQQIQESSSFNKEQRLAQLYEAMEQKLRYIGCTAIEDKLQEGVPITIKKLLEADIRFFMLTGDKLETAIEIAKSCQVIQDDMKVQIIGKPVREKILKKLNRLISIFNIDPSWPVKCLQDIAQENQVITVEGSCLTLILEDEKLAHLFFHVAIRSKSVVCCRMSPKQKADVVNLFKSRGKWITLAIGDGANDVSMIMEAHIGVGIRGKEGTQAVRLILLHGRNGYLRVSQMICYYFYKNIVLVFTELYFAFYNGFSGQIYFLDWLPMLYNAFFTSWHCLFSQFLEKDINEHYSYQYPVIYKVGQLGLYFNFRVFWKWILLSIWHGVTGITSSTTDENGQRSDHWLHSTISFTIIIHLVFYKLLLETRHFNLITFFTGVGSMMLYYGILLLSQIAPISYVFQPQILGLVNRMVIYPQYWLMIIAVPFVCLIPDFFIKLISKIFYPTPVDIVLLAQKNDPLFDFDDTLRDLDEIQIEQKIKVQTEQEQRKKSVLEIKKNTLELGLTTDPVYQKQASHVNLSHLRSQRSREESKRQNSASSKGKNYPDFDDELDVSHKYIKGEYEKTIPEVDEDEITENDDSISSSNSSDDDNETKLGKNKQSHVQIKNDEEKNNDDQNITENQKSPIASKSSRSIDQSFRSNRGLIKKQSGKNISEIRDSKRSEKKTSIVVKKQISKLELDQQQVPSGRSRKSKKDNNINSSLFSVSDQSRMDLMNDRDDNKRNDAEYIGYFEDLNKEIVEKTKNQKNFNKDSSKQENNTIPLEQRKSISVNEKQVKNYNKKKQKDQERRSKRLSQQELPEEDDNQVKNLQEQKMPKPLNSVIFDDNNQIKTQLQVESFHAQQDRPQTSIPISKDSFRMILGKRSQDLFMINTNSEIPKSRIVKPQSIVDKISVKTTLIEDNIVSVQQQQRPISYMLQGHPLEQSCIPSVFSENESNKRKNTSRKKAKKYVQKYSNNSTNNNSNNFSHLHD</sequence>
<evidence type="ECO:0000256" key="14">
    <source>
        <dbReference type="RuleBase" id="RU362033"/>
    </source>
</evidence>
<feature type="transmembrane region" description="Helical" evidence="14">
    <location>
        <begin position="992"/>
        <end position="1012"/>
    </location>
</feature>
<evidence type="ECO:0000256" key="8">
    <source>
        <dbReference type="ARBA" id="ARBA00022967"/>
    </source>
</evidence>
<keyword evidence="9 14" id="KW-1133">Transmembrane helix</keyword>
<dbReference type="InterPro" id="IPR001757">
    <property type="entry name" value="P_typ_ATPase"/>
</dbReference>
<dbReference type="Gene3D" id="3.40.50.1000">
    <property type="entry name" value="HAD superfamily/HAD-like"/>
    <property type="match status" value="1"/>
</dbReference>
<dbReference type="Pfam" id="PF16212">
    <property type="entry name" value="PhoLip_ATPase_C"/>
    <property type="match status" value="1"/>
</dbReference>
<feature type="compositionally biased region" description="Low complexity" evidence="15">
    <location>
        <begin position="25"/>
        <end position="38"/>
    </location>
</feature>
<feature type="binding site" evidence="12">
    <location>
        <position position="710"/>
    </location>
    <ligand>
        <name>ATP</name>
        <dbReference type="ChEBI" id="CHEBI:30616"/>
    </ligand>
</feature>
<feature type="binding site" evidence="12">
    <location>
        <position position="592"/>
    </location>
    <ligand>
        <name>ATP</name>
        <dbReference type="ChEBI" id="CHEBI:30616"/>
    </ligand>
</feature>
<name>A0A078A0G8_STYLE</name>
<feature type="binding site" evidence="12">
    <location>
        <position position="840"/>
    </location>
    <ligand>
        <name>ATP</name>
        <dbReference type="ChEBI" id="CHEBI:30616"/>
    </ligand>
</feature>
<evidence type="ECO:0000256" key="2">
    <source>
        <dbReference type="ARBA" id="ARBA00008109"/>
    </source>
</evidence>
<feature type="transmembrane region" description="Helical" evidence="14">
    <location>
        <begin position="1062"/>
        <end position="1083"/>
    </location>
</feature>
<dbReference type="GO" id="GO:0000287">
    <property type="term" value="F:magnesium ion binding"/>
    <property type="evidence" value="ECO:0007669"/>
    <property type="project" value="UniProtKB-UniRule"/>
</dbReference>
<keyword evidence="18" id="KW-1185">Reference proteome</keyword>
<comment type="subcellular location">
    <subcellularLocation>
        <location evidence="1 14">Membrane</location>
        <topology evidence="1 14">Multi-pass membrane protein</topology>
    </subcellularLocation>
</comment>
<feature type="compositionally biased region" description="Polar residues" evidence="15">
    <location>
        <begin position="68"/>
        <end position="100"/>
    </location>
</feature>
<feature type="transmembrane region" description="Helical" evidence="14">
    <location>
        <begin position="953"/>
        <end position="972"/>
    </location>
</feature>
<evidence type="ECO:0000256" key="12">
    <source>
        <dbReference type="PIRSR" id="PIRSR606539-2"/>
    </source>
</evidence>